<dbReference type="PANTHER" id="PTHR32001:SF1">
    <property type="entry name" value="KERATINOCYTE-ASSOCIATED PROTEIN 2"/>
    <property type="match status" value="1"/>
</dbReference>
<protein>
    <recommendedName>
        <fullName evidence="9">Dolichyl-diphosphooligosaccharide--protein glycosyltransferase subunit KCP2</fullName>
    </recommendedName>
</protein>
<evidence type="ECO:0000313" key="7">
    <source>
        <dbReference type="EMBL" id="KAK4872135.1"/>
    </source>
</evidence>
<evidence type="ECO:0000256" key="5">
    <source>
        <dbReference type="ARBA" id="ARBA00023136"/>
    </source>
</evidence>
<comment type="caution">
    <text evidence="7">The sequence shown here is derived from an EMBL/GenBank/DDBJ whole genome shotgun (WGS) entry which is preliminary data.</text>
</comment>
<dbReference type="Pfam" id="PF09775">
    <property type="entry name" value="Keratin_assoc"/>
    <property type="match status" value="1"/>
</dbReference>
<feature type="transmembrane region" description="Helical" evidence="6">
    <location>
        <begin position="39"/>
        <end position="59"/>
    </location>
</feature>
<evidence type="ECO:0000256" key="4">
    <source>
        <dbReference type="ARBA" id="ARBA00022989"/>
    </source>
</evidence>
<keyword evidence="8" id="KW-1185">Reference proteome</keyword>
<evidence type="ECO:0000256" key="3">
    <source>
        <dbReference type="ARBA" id="ARBA00022692"/>
    </source>
</evidence>
<dbReference type="PANTHER" id="PTHR32001">
    <property type="entry name" value="KERATINOCYTE-ASSOCIATED PROTEIN 2"/>
    <property type="match status" value="1"/>
</dbReference>
<dbReference type="EMBL" id="JARPUR010000008">
    <property type="protein sequence ID" value="KAK4872135.1"/>
    <property type="molecule type" value="Genomic_DNA"/>
</dbReference>
<evidence type="ECO:0000313" key="8">
    <source>
        <dbReference type="Proteomes" id="UP001353858"/>
    </source>
</evidence>
<evidence type="ECO:0000256" key="2">
    <source>
        <dbReference type="ARBA" id="ARBA00007279"/>
    </source>
</evidence>
<comment type="similarity">
    <text evidence="2">Belongs to the KRTCAP2 family.</text>
</comment>
<evidence type="ECO:0008006" key="9">
    <source>
        <dbReference type="Google" id="ProtNLM"/>
    </source>
</evidence>
<keyword evidence="5 6" id="KW-0472">Membrane</keyword>
<accession>A0AAN7PY79</accession>
<evidence type="ECO:0000256" key="6">
    <source>
        <dbReference type="SAM" id="Phobius"/>
    </source>
</evidence>
<proteinExistence type="inferred from homology"/>
<gene>
    <name evidence="7" type="ORF">RN001_016259</name>
</gene>
<reference evidence="8" key="1">
    <citation type="submission" date="2023-01" db="EMBL/GenBank/DDBJ databases">
        <title>Key to firefly adult light organ development and bioluminescence: homeobox transcription factors regulate luciferase expression and transportation to peroxisome.</title>
        <authorList>
            <person name="Fu X."/>
        </authorList>
    </citation>
    <scope>NUCLEOTIDE SEQUENCE [LARGE SCALE GENOMIC DNA]</scope>
</reference>
<keyword evidence="3 6" id="KW-0812">Transmembrane</keyword>
<dbReference type="AlphaFoldDB" id="A0AAN7PY79"/>
<dbReference type="Proteomes" id="UP001353858">
    <property type="component" value="Unassembled WGS sequence"/>
</dbReference>
<evidence type="ECO:0000256" key="1">
    <source>
        <dbReference type="ARBA" id="ARBA00004141"/>
    </source>
</evidence>
<comment type="subcellular location">
    <subcellularLocation>
        <location evidence="1">Membrane</location>
        <topology evidence="1">Multi-pass membrane protein</topology>
    </subcellularLocation>
</comment>
<dbReference type="GO" id="GO:0016020">
    <property type="term" value="C:membrane"/>
    <property type="evidence" value="ECO:0007669"/>
    <property type="project" value="UniProtKB-SubCell"/>
</dbReference>
<sequence length="132" mass="14649">MAVSSGASLLLSSISALFLFSGMQMYLSWLVTTHLRTILGGYLGSLLFTCFLTAVGNLESCMFGKSFQMKVFPEVIFCLLMAVFSSALVHRVCATTCFLFSLIQLYYINKYSQKVYAVPVPVQTVQVGRKKK</sequence>
<name>A0AAN7PY79_9COLE</name>
<dbReference type="InterPro" id="IPR018614">
    <property type="entry name" value="KRTCAP2"/>
</dbReference>
<feature type="transmembrane region" description="Helical" evidence="6">
    <location>
        <begin position="71"/>
        <end position="89"/>
    </location>
</feature>
<feature type="transmembrane region" description="Helical" evidence="6">
    <location>
        <begin position="7"/>
        <end position="27"/>
    </location>
</feature>
<keyword evidence="4 6" id="KW-1133">Transmembrane helix</keyword>
<organism evidence="7 8">
    <name type="scientific">Aquatica leii</name>
    <dbReference type="NCBI Taxonomy" id="1421715"/>
    <lineage>
        <taxon>Eukaryota</taxon>
        <taxon>Metazoa</taxon>
        <taxon>Ecdysozoa</taxon>
        <taxon>Arthropoda</taxon>
        <taxon>Hexapoda</taxon>
        <taxon>Insecta</taxon>
        <taxon>Pterygota</taxon>
        <taxon>Neoptera</taxon>
        <taxon>Endopterygota</taxon>
        <taxon>Coleoptera</taxon>
        <taxon>Polyphaga</taxon>
        <taxon>Elateriformia</taxon>
        <taxon>Elateroidea</taxon>
        <taxon>Lampyridae</taxon>
        <taxon>Luciolinae</taxon>
        <taxon>Aquatica</taxon>
    </lineage>
</organism>